<dbReference type="RefSeq" id="WP_378060661.1">
    <property type="nucleotide sequence ID" value="NZ_JBHSIS010000022.1"/>
</dbReference>
<gene>
    <name evidence="1" type="ORF">ACFPCV_32705</name>
</gene>
<accession>A0ABV9SCX3</accession>
<organism evidence="1 2">
    <name type="scientific">Actinophytocola glycyrrhizae</name>
    <dbReference type="NCBI Taxonomy" id="2044873"/>
    <lineage>
        <taxon>Bacteria</taxon>
        <taxon>Bacillati</taxon>
        <taxon>Actinomycetota</taxon>
        <taxon>Actinomycetes</taxon>
        <taxon>Pseudonocardiales</taxon>
        <taxon>Pseudonocardiaceae</taxon>
    </lineage>
</organism>
<proteinExistence type="predicted"/>
<dbReference type="Proteomes" id="UP001595859">
    <property type="component" value="Unassembled WGS sequence"/>
</dbReference>
<keyword evidence="2" id="KW-1185">Reference proteome</keyword>
<evidence type="ECO:0008006" key="3">
    <source>
        <dbReference type="Google" id="ProtNLM"/>
    </source>
</evidence>
<protein>
    <recommendedName>
        <fullName evidence="3">ATP-binding protein</fullName>
    </recommendedName>
</protein>
<comment type="caution">
    <text evidence="1">The sequence shown here is derived from an EMBL/GenBank/DDBJ whole genome shotgun (WGS) entry which is preliminary data.</text>
</comment>
<evidence type="ECO:0000313" key="1">
    <source>
        <dbReference type="EMBL" id="MFC4858281.1"/>
    </source>
</evidence>
<reference evidence="2" key="1">
    <citation type="journal article" date="2019" name="Int. J. Syst. Evol. Microbiol.">
        <title>The Global Catalogue of Microorganisms (GCM) 10K type strain sequencing project: providing services to taxonomists for standard genome sequencing and annotation.</title>
        <authorList>
            <consortium name="The Broad Institute Genomics Platform"/>
            <consortium name="The Broad Institute Genome Sequencing Center for Infectious Disease"/>
            <person name="Wu L."/>
            <person name="Ma J."/>
        </authorList>
    </citation>
    <scope>NUCLEOTIDE SEQUENCE [LARGE SCALE GENOMIC DNA]</scope>
    <source>
        <strain evidence="2">ZS-22-S1</strain>
    </source>
</reference>
<dbReference type="EMBL" id="JBHSIS010000022">
    <property type="protein sequence ID" value="MFC4858281.1"/>
    <property type="molecule type" value="Genomic_DNA"/>
</dbReference>
<name>A0ABV9SCX3_9PSEU</name>
<sequence>MTRIERNGSLYSENLPVIVIEGFRGTGKSAVLSKLDRMLDQVPHARLDVETNRHASAPEVLSAIAFDLSRKYPKYTLRFPRFIIGQLVMRLDLDLTDHSLACQNVEIALERYRNLDTVREVLADTAGSVLASMSGSVGVPINPPASLMRYIVTWLSRRAPNRQSSLGAYRDWYGHRDLGLRNDPVDVLVDLNRWATDPDEEYSRERVDELLWSAFLADLRSEFDLGRRAGERSLNCVVLLDNADTELGRRFLAQLVHARRERIVGEPDGADPLTVVATSRGTLLAEVPDADQVRVTPEDLRAGRAHHPDWSRYWWVGCRLPDLTEDEVGRAIADLGLLLGRHQRLTRIVYDLTAGHPASTSLVLDAIAKDTPGKWFEPAAILDRRGQQAPTTAEQMLDRLLEGTSDAALCDLVTCAPARRRGQALALAGREHLLVHSPAAYAETIDPLLWPPEESAGLSVLRRLLTRRLAERTGTDEPGWSEVHAQLRHICQAEDDEAGVLYHALADGEVGFVAAHLHRRLTELPCAGWYELITSVAAAPRLPRTGGAPVDEVRTLVTSARMEPEVVPVGRLLAALHVAADPFTDSRRGDVHLQIADDWADVGRLRPGGPHATFLEAARHHRREAEWWD</sequence>
<evidence type="ECO:0000313" key="2">
    <source>
        <dbReference type="Proteomes" id="UP001595859"/>
    </source>
</evidence>